<dbReference type="Proteomes" id="UP000261660">
    <property type="component" value="Unplaced"/>
</dbReference>
<evidence type="ECO:0000313" key="3">
    <source>
        <dbReference type="Ensembl" id="ENSLBEP00000024523.1"/>
    </source>
</evidence>
<feature type="domain" description="C-type lectin" evidence="2">
    <location>
        <begin position="50"/>
        <end position="146"/>
    </location>
</feature>
<dbReference type="InterPro" id="IPR016186">
    <property type="entry name" value="C-type_lectin-like/link_sf"/>
</dbReference>
<keyword evidence="1" id="KW-0472">Membrane</keyword>
<protein>
    <recommendedName>
        <fullName evidence="2">C-type lectin domain-containing protein</fullName>
    </recommendedName>
</protein>
<reference evidence="3" key="1">
    <citation type="submission" date="2025-08" db="UniProtKB">
        <authorList>
            <consortium name="Ensembl"/>
        </authorList>
    </citation>
    <scope>IDENTIFICATION</scope>
</reference>
<evidence type="ECO:0000259" key="2">
    <source>
        <dbReference type="PROSITE" id="PS50041"/>
    </source>
</evidence>
<dbReference type="InterPro" id="IPR001304">
    <property type="entry name" value="C-type_lectin-like"/>
</dbReference>
<dbReference type="AlphaFoldDB" id="A0A3Q3G0B3"/>
<reference evidence="3" key="2">
    <citation type="submission" date="2025-09" db="UniProtKB">
        <authorList>
            <consortium name="Ensembl"/>
        </authorList>
    </citation>
    <scope>IDENTIFICATION</scope>
</reference>
<dbReference type="GeneTree" id="ENSGT00940000177330"/>
<organism evidence="3 4">
    <name type="scientific">Labrus bergylta</name>
    <name type="common">ballan wrasse</name>
    <dbReference type="NCBI Taxonomy" id="56723"/>
    <lineage>
        <taxon>Eukaryota</taxon>
        <taxon>Metazoa</taxon>
        <taxon>Chordata</taxon>
        <taxon>Craniata</taxon>
        <taxon>Vertebrata</taxon>
        <taxon>Euteleostomi</taxon>
        <taxon>Actinopterygii</taxon>
        <taxon>Neopterygii</taxon>
        <taxon>Teleostei</taxon>
        <taxon>Neoteleostei</taxon>
        <taxon>Acanthomorphata</taxon>
        <taxon>Eupercaria</taxon>
        <taxon>Labriformes</taxon>
        <taxon>Labridae</taxon>
        <taxon>Labrus</taxon>
    </lineage>
</organism>
<dbReference type="Gene3D" id="3.10.100.10">
    <property type="entry name" value="Mannose-Binding Protein A, subunit A"/>
    <property type="match status" value="1"/>
</dbReference>
<dbReference type="InterPro" id="IPR016187">
    <property type="entry name" value="CTDL_fold"/>
</dbReference>
<dbReference type="PROSITE" id="PS50041">
    <property type="entry name" value="C_TYPE_LECTIN_2"/>
    <property type="match status" value="1"/>
</dbReference>
<accession>A0A3Q3G0B3</accession>
<dbReference type="SUPFAM" id="SSF56436">
    <property type="entry name" value="C-type lectin-like"/>
    <property type="match status" value="1"/>
</dbReference>
<sequence length="156" mass="18027">MLNSVPPVDKIVILMFLLISSCIRVNCIIMFNSQIFSLAYSPGFCTPILYARREFHYIDVKMNWTDAKQYCREKYTDLATIENLGTVKGPYRVWIGMYREPWRWFDNRTAPSKTGETDSQITTRLFSTVCPLIWITHGGTMIVQRCIPSGAKQVTK</sequence>
<evidence type="ECO:0000256" key="1">
    <source>
        <dbReference type="SAM" id="Phobius"/>
    </source>
</evidence>
<evidence type="ECO:0000313" key="4">
    <source>
        <dbReference type="Proteomes" id="UP000261660"/>
    </source>
</evidence>
<proteinExistence type="predicted"/>
<dbReference type="InParanoid" id="A0A3Q3G0B3"/>
<keyword evidence="4" id="KW-1185">Reference proteome</keyword>
<name>A0A3Q3G0B3_9LABR</name>
<dbReference type="PANTHER" id="PTHR45784:SF3">
    <property type="entry name" value="C-TYPE LECTIN DOMAIN FAMILY 4 MEMBER K-LIKE-RELATED"/>
    <property type="match status" value="1"/>
</dbReference>
<dbReference type="Ensembl" id="ENSLBET00000025787.1">
    <property type="protein sequence ID" value="ENSLBEP00000024523.1"/>
    <property type="gene ID" value="ENSLBEG00000018777.1"/>
</dbReference>
<keyword evidence="1" id="KW-1133">Transmembrane helix</keyword>
<dbReference type="PANTHER" id="PTHR45784">
    <property type="entry name" value="C-TYPE LECTIN DOMAIN FAMILY 20 MEMBER A-RELATED"/>
    <property type="match status" value="1"/>
</dbReference>
<feature type="transmembrane region" description="Helical" evidence="1">
    <location>
        <begin position="12"/>
        <end position="31"/>
    </location>
</feature>
<keyword evidence="1" id="KW-0812">Transmembrane</keyword>